<dbReference type="InterPro" id="IPR014001">
    <property type="entry name" value="Helicase_ATP-bd"/>
</dbReference>
<keyword evidence="9 13" id="KW-0234">DNA repair</keyword>
<evidence type="ECO:0000256" key="11">
    <source>
        <dbReference type="ARBA" id="ARBA00026033"/>
    </source>
</evidence>
<dbReference type="Pfam" id="PF00271">
    <property type="entry name" value="Helicase_C"/>
    <property type="match status" value="1"/>
</dbReference>
<dbReference type="Pfam" id="PF17757">
    <property type="entry name" value="UvrB_inter"/>
    <property type="match status" value="1"/>
</dbReference>
<dbReference type="InterPro" id="IPR001943">
    <property type="entry name" value="UVR_dom"/>
</dbReference>
<keyword evidence="10 13" id="KW-0742">SOS response</keyword>
<dbReference type="PROSITE" id="PS50151">
    <property type="entry name" value="UVR"/>
    <property type="match status" value="1"/>
</dbReference>
<keyword evidence="4 13" id="KW-0547">Nucleotide-binding</keyword>
<comment type="function">
    <text evidence="13">The UvrABC repair system catalyzes the recognition and processing of DNA lesions. A damage recognition complex composed of 2 UvrA and 2 UvrB subunits scans DNA for abnormalities. Upon binding of the UvrA(2)B(2) complex to a putative damaged site, the DNA wraps around one UvrB monomer. DNA wrap is dependent on ATP binding by UvrB and probably causes local melting of the DNA helix, facilitating insertion of UvrB beta-hairpin between the DNA strands. Then UvrB probes one DNA strand for the presence of a lesion. If a lesion is found the UvrA subunits dissociate and the UvrB-DNA preincision complex is formed. This complex is subsequently bound by UvrC and the second UvrB is released. If no lesion is found, the DNA wraps around the other UvrB subunit that will check the other stand for damage.</text>
</comment>
<dbReference type="PANTHER" id="PTHR24029">
    <property type="entry name" value="UVRABC SYSTEM PROTEIN B"/>
    <property type="match status" value="1"/>
</dbReference>
<dbReference type="NCBIfam" id="NF003673">
    <property type="entry name" value="PRK05298.1"/>
    <property type="match status" value="1"/>
</dbReference>
<dbReference type="InterPro" id="IPR004807">
    <property type="entry name" value="UvrB"/>
</dbReference>
<keyword evidence="5 13" id="KW-0227">DNA damage</keyword>
<keyword evidence="3 13" id="KW-0963">Cytoplasm</keyword>
<comment type="similarity">
    <text evidence="2 13 14">Belongs to the UvrB family.</text>
</comment>
<dbReference type="CDD" id="cd17916">
    <property type="entry name" value="DEXHc_UvrB"/>
    <property type="match status" value="1"/>
</dbReference>
<comment type="domain">
    <text evidence="13">The beta-hairpin motif is involved in DNA binding.</text>
</comment>
<evidence type="ECO:0000256" key="3">
    <source>
        <dbReference type="ARBA" id="ARBA00022490"/>
    </source>
</evidence>
<dbReference type="SMART" id="SM00487">
    <property type="entry name" value="DEXDc"/>
    <property type="match status" value="1"/>
</dbReference>
<keyword evidence="8 13" id="KW-0267">Excision nuclease</keyword>
<dbReference type="PROSITE" id="PS51192">
    <property type="entry name" value="HELICASE_ATP_BIND_1"/>
    <property type="match status" value="1"/>
</dbReference>
<keyword evidence="19" id="KW-1185">Reference proteome</keyword>
<evidence type="ECO:0000256" key="14">
    <source>
        <dbReference type="RuleBase" id="RU003587"/>
    </source>
</evidence>
<feature type="domain" description="Helicase C-terminal" evidence="17">
    <location>
        <begin position="432"/>
        <end position="598"/>
    </location>
</feature>
<dbReference type="PANTHER" id="PTHR24029:SF0">
    <property type="entry name" value="UVRABC SYSTEM PROTEIN B"/>
    <property type="match status" value="1"/>
</dbReference>
<dbReference type="GO" id="GO:0009432">
    <property type="term" value="P:SOS response"/>
    <property type="evidence" value="ECO:0007669"/>
    <property type="project" value="UniProtKB-UniRule"/>
</dbReference>
<dbReference type="NCBIfam" id="TIGR00631">
    <property type="entry name" value="uvrb"/>
    <property type="match status" value="1"/>
</dbReference>
<dbReference type="Gene3D" id="3.40.50.300">
    <property type="entry name" value="P-loop containing nucleotide triphosphate hydrolases"/>
    <property type="match status" value="3"/>
</dbReference>
<evidence type="ECO:0000256" key="7">
    <source>
        <dbReference type="ARBA" id="ARBA00022840"/>
    </source>
</evidence>
<feature type="binding site" evidence="13">
    <location>
        <begin position="39"/>
        <end position="46"/>
    </location>
    <ligand>
        <name>ATP</name>
        <dbReference type="ChEBI" id="CHEBI:30616"/>
    </ligand>
</feature>
<dbReference type="InterPro" id="IPR027417">
    <property type="entry name" value="P-loop_NTPase"/>
</dbReference>
<evidence type="ECO:0000313" key="19">
    <source>
        <dbReference type="Proteomes" id="UP000535589"/>
    </source>
</evidence>
<keyword evidence="7 13" id="KW-0067">ATP-binding</keyword>
<dbReference type="Pfam" id="PF04851">
    <property type="entry name" value="ResIII"/>
    <property type="match status" value="1"/>
</dbReference>
<evidence type="ECO:0000256" key="1">
    <source>
        <dbReference type="ARBA" id="ARBA00004496"/>
    </source>
</evidence>
<dbReference type="InterPro" id="IPR001650">
    <property type="entry name" value="Helicase_C-like"/>
</dbReference>
<dbReference type="Gene3D" id="4.10.860.10">
    <property type="entry name" value="UVR domain"/>
    <property type="match status" value="1"/>
</dbReference>
<sequence>MSNTFNLVSNYAPSGDQPTAIAQLLDGLDSGIAHQTLLGVTGSGKTFTLANVISQAQRPALLLAPNKTLAAQLYGEMKAFFPNNAVEYFVSYYDYYQPEAYVPSTDTFIEKDSAVNAHIEQMRLSATKALLERNDAIIVASVSAIYGLGDPQSYLQMMLHVCRGDVINQRDILRRLAELQYSRNDIAFERGQFRVRGEVIDIFPAESDQEALRIELFDDEIECLSLFDPLTGVIKQRDLPRYTVYPKTHYVTPRERVLEAIENIKLELVSRQTYLRDNNKLLEEQRITQRTQFDIEMLQELGFCSGIENYSRFLSGRAEGEAPPTLFDYLPADGLLIIDESHVTVPQIGAMYKGDRSRKETLVEYGFRLPSALDNRPLKFEEFEALAPQTIYVSATPGNYELEKSAGEIADQVVRPTGLLDPILEVRPVATQVDDLLSEVRIRAAKDERVLVTTLTKRMAEDLTEYLHEHDVRVRYLHSDIDTVERVEIIRDLRLGEFDVLVGINLLREGLDMPEVSLVAILDADKEGFLRSERSLIQTIGRAARNINGKAILYADKITNSMRKAMDETERRREKQEAYNLEKGITPQALARNIKDIMELGDVTKSRKQRTSKVVPLNKVAEEAGEYAALTPQQLDKEISKLEAQMYQHAQDLEFELAAQKRDQIEALRAQFITNS</sequence>
<feature type="domain" description="UVR" evidence="15">
    <location>
        <begin position="636"/>
        <end position="671"/>
    </location>
</feature>
<protein>
    <recommendedName>
        <fullName evidence="12 13">UvrABC system protein B</fullName>
        <shortName evidence="13">Protein UvrB</shortName>
    </recommendedName>
    <alternativeName>
        <fullName evidence="13">Excinuclease ABC subunit B</fullName>
    </alternativeName>
</protein>
<evidence type="ECO:0000256" key="2">
    <source>
        <dbReference type="ARBA" id="ARBA00008533"/>
    </source>
</evidence>
<accession>A0A7X8TSC1</accession>
<dbReference type="RefSeq" id="WP_168837012.1">
    <property type="nucleotide sequence ID" value="NZ_JABAIK010000013.1"/>
</dbReference>
<dbReference type="SMART" id="SM00490">
    <property type="entry name" value="HELICc"/>
    <property type="match status" value="1"/>
</dbReference>
<comment type="subunit">
    <text evidence="11 13 14">Forms a heterotetramer with UvrA during the search for lesions. Interacts with UvrC in an incision complex.</text>
</comment>
<evidence type="ECO:0000256" key="6">
    <source>
        <dbReference type="ARBA" id="ARBA00022769"/>
    </source>
</evidence>
<dbReference type="Proteomes" id="UP000535589">
    <property type="component" value="Unassembled WGS sequence"/>
</dbReference>
<evidence type="ECO:0000313" key="18">
    <source>
        <dbReference type="EMBL" id="NLS13920.1"/>
    </source>
</evidence>
<dbReference type="FunFam" id="3.40.50.300:FF:000477">
    <property type="entry name" value="UvrABC system protein B"/>
    <property type="match status" value="1"/>
</dbReference>
<dbReference type="Pfam" id="PF12344">
    <property type="entry name" value="UvrB"/>
    <property type="match status" value="1"/>
</dbReference>
<dbReference type="AlphaFoldDB" id="A0A7X8TSC1"/>
<dbReference type="GO" id="GO:0009381">
    <property type="term" value="F:excinuclease ABC activity"/>
    <property type="evidence" value="ECO:0007669"/>
    <property type="project" value="UniProtKB-UniRule"/>
</dbReference>
<evidence type="ECO:0000256" key="12">
    <source>
        <dbReference type="ARBA" id="ARBA00029504"/>
    </source>
</evidence>
<evidence type="ECO:0000259" key="17">
    <source>
        <dbReference type="PROSITE" id="PS51194"/>
    </source>
</evidence>
<dbReference type="FunFam" id="3.40.50.300:FF:000257">
    <property type="entry name" value="UvrABC system protein B"/>
    <property type="match status" value="1"/>
</dbReference>
<dbReference type="GO" id="GO:0003677">
    <property type="term" value="F:DNA binding"/>
    <property type="evidence" value="ECO:0007669"/>
    <property type="project" value="UniProtKB-UniRule"/>
</dbReference>
<name>A0A7X8TSC1_9VIBR</name>
<dbReference type="GO" id="GO:0009380">
    <property type="term" value="C:excinuclease repair complex"/>
    <property type="evidence" value="ECO:0007669"/>
    <property type="project" value="InterPro"/>
</dbReference>
<keyword evidence="6 13" id="KW-0228">DNA excision</keyword>
<evidence type="ECO:0000256" key="13">
    <source>
        <dbReference type="HAMAP-Rule" id="MF_00204"/>
    </source>
</evidence>
<dbReference type="SUPFAM" id="SSF46600">
    <property type="entry name" value="C-terminal UvrC-binding domain of UvrB"/>
    <property type="match status" value="1"/>
</dbReference>
<dbReference type="InterPro" id="IPR036876">
    <property type="entry name" value="UVR_dom_sf"/>
</dbReference>
<reference evidence="18 19" key="1">
    <citation type="submission" date="2020-04" db="EMBL/GenBank/DDBJ databases">
        <title>Vibrio sp. SM6, a novel species isolated from seawater.</title>
        <authorList>
            <person name="Wang X."/>
        </authorList>
    </citation>
    <scope>NUCLEOTIDE SEQUENCE [LARGE SCALE GENOMIC DNA]</scope>
    <source>
        <strain evidence="18 19">SM6</strain>
    </source>
</reference>
<dbReference type="InterPro" id="IPR024759">
    <property type="entry name" value="UvrB_YAD/RRR_dom"/>
</dbReference>
<evidence type="ECO:0000256" key="9">
    <source>
        <dbReference type="ARBA" id="ARBA00023204"/>
    </source>
</evidence>
<dbReference type="InterPro" id="IPR041471">
    <property type="entry name" value="UvrB_inter"/>
</dbReference>
<dbReference type="SUPFAM" id="SSF52540">
    <property type="entry name" value="P-loop containing nucleoside triphosphate hydrolases"/>
    <property type="match status" value="2"/>
</dbReference>
<dbReference type="EMBL" id="JABAIK010000013">
    <property type="protein sequence ID" value="NLS13920.1"/>
    <property type="molecule type" value="Genomic_DNA"/>
</dbReference>
<feature type="domain" description="Helicase ATP-binding" evidence="16">
    <location>
        <begin position="26"/>
        <end position="159"/>
    </location>
</feature>
<comment type="subcellular location">
    <subcellularLocation>
        <location evidence="1 13 14">Cytoplasm</location>
    </subcellularLocation>
</comment>
<dbReference type="InterPro" id="IPR006935">
    <property type="entry name" value="Helicase/UvrB_N"/>
</dbReference>
<dbReference type="GO" id="GO:0005737">
    <property type="term" value="C:cytoplasm"/>
    <property type="evidence" value="ECO:0007669"/>
    <property type="project" value="UniProtKB-SubCell"/>
</dbReference>
<dbReference type="PROSITE" id="PS51194">
    <property type="entry name" value="HELICASE_CTER"/>
    <property type="match status" value="1"/>
</dbReference>
<evidence type="ECO:0000256" key="10">
    <source>
        <dbReference type="ARBA" id="ARBA00023236"/>
    </source>
</evidence>
<dbReference type="HAMAP" id="MF_00204">
    <property type="entry name" value="UvrB"/>
    <property type="match status" value="1"/>
</dbReference>
<feature type="short sequence motif" description="Beta-hairpin" evidence="13">
    <location>
        <begin position="92"/>
        <end position="115"/>
    </location>
</feature>
<dbReference type="CDD" id="cd18790">
    <property type="entry name" value="SF2_C_UvrB"/>
    <property type="match status" value="1"/>
</dbReference>
<gene>
    <name evidence="13 18" type="primary">uvrB</name>
    <name evidence="18" type="ORF">HGP28_13580</name>
</gene>
<evidence type="ECO:0000256" key="5">
    <source>
        <dbReference type="ARBA" id="ARBA00022763"/>
    </source>
</evidence>
<evidence type="ECO:0000256" key="4">
    <source>
        <dbReference type="ARBA" id="ARBA00022741"/>
    </source>
</evidence>
<evidence type="ECO:0000259" key="15">
    <source>
        <dbReference type="PROSITE" id="PS50151"/>
    </source>
</evidence>
<evidence type="ECO:0000259" key="16">
    <source>
        <dbReference type="PROSITE" id="PS51192"/>
    </source>
</evidence>
<dbReference type="GO" id="GO:0016887">
    <property type="term" value="F:ATP hydrolysis activity"/>
    <property type="evidence" value="ECO:0007669"/>
    <property type="project" value="InterPro"/>
</dbReference>
<proteinExistence type="inferred from homology"/>
<comment type="caution">
    <text evidence="18">The sequence shown here is derived from an EMBL/GenBank/DDBJ whole genome shotgun (WGS) entry which is preliminary data.</text>
</comment>
<dbReference type="GO" id="GO:0006289">
    <property type="term" value="P:nucleotide-excision repair"/>
    <property type="evidence" value="ECO:0007669"/>
    <property type="project" value="UniProtKB-UniRule"/>
</dbReference>
<organism evidence="18 19">
    <name type="scientific">Vibrio agarilyticus</name>
    <dbReference type="NCBI Taxonomy" id="2726741"/>
    <lineage>
        <taxon>Bacteria</taxon>
        <taxon>Pseudomonadati</taxon>
        <taxon>Pseudomonadota</taxon>
        <taxon>Gammaproteobacteria</taxon>
        <taxon>Vibrionales</taxon>
        <taxon>Vibrionaceae</taxon>
        <taxon>Vibrio</taxon>
    </lineage>
</organism>
<evidence type="ECO:0000256" key="8">
    <source>
        <dbReference type="ARBA" id="ARBA00022881"/>
    </source>
</evidence>
<dbReference type="GO" id="GO:0005524">
    <property type="term" value="F:ATP binding"/>
    <property type="evidence" value="ECO:0007669"/>
    <property type="project" value="UniProtKB-UniRule"/>
</dbReference>
<dbReference type="Pfam" id="PF02151">
    <property type="entry name" value="UVR"/>
    <property type="match status" value="1"/>
</dbReference>